<dbReference type="Pfam" id="PF00672">
    <property type="entry name" value="HAMP"/>
    <property type="match status" value="1"/>
</dbReference>
<dbReference type="CDD" id="cd16936">
    <property type="entry name" value="HATPase_RsbW-like"/>
    <property type="match status" value="1"/>
</dbReference>
<keyword evidence="3 7" id="KW-0418">Kinase</keyword>
<dbReference type="InterPro" id="IPR036890">
    <property type="entry name" value="HATPase_C_sf"/>
</dbReference>
<dbReference type="PANTHER" id="PTHR43156">
    <property type="entry name" value="STAGE II SPORULATION PROTEIN E-RELATED"/>
    <property type="match status" value="1"/>
</dbReference>
<dbReference type="CDD" id="cd06225">
    <property type="entry name" value="HAMP"/>
    <property type="match status" value="1"/>
</dbReference>
<dbReference type="GO" id="GO:0007165">
    <property type="term" value="P:signal transduction"/>
    <property type="evidence" value="ECO:0007669"/>
    <property type="project" value="InterPro"/>
</dbReference>
<keyword evidence="1" id="KW-0597">Phosphoprotein</keyword>
<dbReference type="Gene3D" id="6.10.340.10">
    <property type="match status" value="1"/>
</dbReference>
<dbReference type="Pfam" id="PF13581">
    <property type="entry name" value="HATPase_c_2"/>
    <property type="match status" value="1"/>
</dbReference>
<evidence type="ECO:0000313" key="7">
    <source>
        <dbReference type="EMBL" id="MPM43579.1"/>
    </source>
</evidence>
<dbReference type="PROSITE" id="PS50885">
    <property type="entry name" value="HAMP"/>
    <property type="match status" value="1"/>
</dbReference>
<organism evidence="7">
    <name type="scientific">bioreactor metagenome</name>
    <dbReference type="NCBI Taxonomy" id="1076179"/>
    <lineage>
        <taxon>unclassified sequences</taxon>
        <taxon>metagenomes</taxon>
        <taxon>ecological metagenomes</taxon>
    </lineage>
</organism>
<dbReference type="Gene3D" id="3.30.565.10">
    <property type="entry name" value="Histidine kinase-like ATPase, C-terminal domain"/>
    <property type="match status" value="1"/>
</dbReference>
<dbReference type="GO" id="GO:0016791">
    <property type="term" value="F:phosphatase activity"/>
    <property type="evidence" value="ECO:0007669"/>
    <property type="project" value="TreeGrafter"/>
</dbReference>
<dbReference type="EMBL" id="VSSQ01010158">
    <property type="protein sequence ID" value="MPM43579.1"/>
    <property type="molecule type" value="Genomic_DNA"/>
</dbReference>
<dbReference type="InterPro" id="IPR003660">
    <property type="entry name" value="HAMP_dom"/>
</dbReference>
<keyword evidence="5" id="KW-0472">Membrane</keyword>
<evidence type="ECO:0000256" key="2">
    <source>
        <dbReference type="ARBA" id="ARBA00022679"/>
    </source>
</evidence>
<dbReference type="SMART" id="SM00331">
    <property type="entry name" value="PP2C_SIG"/>
    <property type="match status" value="1"/>
</dbReference>
<dbReference type="InterPro" id="IPR052016">
    <property type="entry name" value="Bact_Sigma-Reg"/>
</dbReference>
<comment type="caution">
    <text evidence="7">The sequence shown here is derived from an EMBL/GenBank/DDBJ whole genome shotgun (WGS) entry which is preliminary data.</text>
</comment>
<dbReference type="GO" id="GO:0004674">
    <property type="term" value="F:protein serine/threonine kinase activity"/>
    <property type="evidence" value="ECO:0007669"/>
    <property type="project" value="UniProtKB-EC"/>
</dbReference>
<feature type="domain" description="HAMP" evidence="6">
    <location>
        <begin position="96"/>
        <end position="149"/>
    </location>
</feature>
<dbReference type="InterPro" id="IPR036457">
    <property type="entry name" value="PPM-type-like_dom_sf"/>
</dbReference>
<proteinExistence type="predicted"/>
<keyword evidence="5" id="KW-1133">Transmembrane helix</keyword>
<keyword evidence="4" id="KW-0378">Hydrolase</keyword>
<name>A0A644ZRG2_9ZZZZ</name>
<keyword evidence="5" id="KW-0812">Transmembrane</keyword>
<dbReference type="AlphaFoldDB" id="A0A644ZRG2"/>
<dbReference type="SUPFAM" id="SSF55874">
    <property type="entry name" value="ATPase domain of HSP90 chaperone/DNA topoisomerase II/histidine kinase"/>
    <property type="match status" value="1"/>
</dbReference>
<evidence type="ECO:0000256" key="1">
    <source>
        <dbReference type="ARBA" id="ARBA00022553"/>
    </source>
</evidence>
<reference evidence="7" key="1">
    <citation type="submission" date="2019-08" db="EMBL/GenBank/DDBJ databases">
        <authorList>
            <person name="Kucharzyk K."/>
            <person name="Murdoch R.W."/>
            <person name="Higgins S."/>
            <person name="Loffler F."/>
        </authorList>
    </citation>
    <scope>NUCLEOTIDE SEQUENCE</scope>
</reference>
<protein>
    <submittedName>
        <fullName evidence="7">Serine-protein kinase RsbW</fullName>
        <ecNumber evidence="7">2.7.11.1</ecNumber>
    </submittedName>
</protein>
<gene>
    <name evidence="7" type="primary">rsbW_4</name>
    <name evidence="7" type="ORF">SDC9_90256</name>
</gene>
<dbReference type="EC" id="2.7.11.1" evidence="7"/>
<feature type="transmembrane region" description="Helical" evidence="5">
    <location>
        <begin position="72"/>
        <end position="94"/>
    </location>
</feature>
<dbReference type="PANTHER" id="PTHR43156:SF2">
    <property type="entry name" value="STAGE II SPORULATION PROTEIN E"/>
    <property type="match status" value="1"/>
</dbReference>
<dbReference type="Pfam" id="PF07228">
    <property type="entry name" value="SpoIIE"/>
    <property type="match status" value="1"/>
</dbReference>
<dbReference type="Gene3D" id="3.30.450.20">
    <property type="entry name" value="PAS domain"/>
    <property type="match status" value="1"/>
</dbReference>
<dbReference type="SMART" id="SM00304">
    <property type="entry name" value="HAMP"/>
    <property type="match status" value="1"/>
</dbReference>
<keyword evidence="2 7" id="KW-0808">Transferase</keyword>
<dbReference type="SUPFAM" id="SSF158472">
    <property type="entry name" value="HAMP domain-like"/>
    <property type="match status" value="1"/>
</dbReference>
<evidence type="ECO:0000256" key="5">
    <source>
        <dbReference type="SAM" id="Phobius"/>
    </source>
</evidence>
<evidence type="ECO:0000256" key="3">
    <source>
        <dbReference type="ARBA" id="ARBA00022777"/>
    </source>
</evidence>
<dbReference type="SUPFAM" id="SSF81606">
    <property type="entry name" value="PP2C-like"/>
    <property type="match status" value="1"/>
</dbReference>
<accession>A0A644ZRG2</accession>
<dbReference type="Gene3D" id="3.60.40.10">
    <property type="entry name" value="PPM-type phosphatase domain"/>
    <property type="match status" value="1"/>
</dbReference>
<evidence type="ECO:0000256" key="4">
    <source>
        <dbReference type="ARBA" id="ARBA00022801"/>
    </source>
</evidence>
<sequence length="543" mass="61198">MNHTIFTRAKELDLPVLRKIGREMIKGREGFDTIELPQTGKNLLYYEPISSTGWSLGVIYPYKEMYASLQMLNVLIVALSIISLLLLVFFNFTIVNRMLGPLTKFARSAREVAEGNFTAELPKITSKDEMKELHDSFEFMQRELSEYIVHLKETTSAKEKIESELRIAKEIQMGMIPHIFPPFPQLNQIDLYAVLESAKEVGGDLYDFFLLDEKNLCFAIGDVSGKGIPASLFMAVTRTLLRSLAHKDKSTAAIVSEINATLCQNNDSNMFVTFFIGILDTSTGELRYCNAGHNPPLLIKKEGKTSFFEITKGIPLGLFSEFIFKEQITKLSGGDKLFLYTDGLTEAENWNKELFSDNRLLSVLQNSHANTPENLVKGVLEAVNQHVNGNEQSDDLTMLTILFKGSAKQEISLDNEIEQLKTATTWIEQSLELLNIPQTLEYTINLVIEEAFSNIVFYAYEPGQKGKIDISLDVEGEYVVIELKDQGKPFDPTAMDSPDTTLPAEQRQIGGLGVFLMKKMTDQVSYNRDNLTNQLTIKKKITQ</sequence>
<evidence type="ECO:0000259" key="6">
    <source>
        <dbReference type="PROSITE" id="PS50885"/>
    </source>
</evidence>
<dbReference type="InterPro" id="IPR001932">
    <property type="entry name" value="PPM-type_phosphatase-like_dom"/>
</dbReference>
<dbReference type="GO" id="GO:0016020">
    <property type="term" value="C:membrane"/>
    <property type="evidence" value="ECO:0007669"/>
    <property type="project" value="InterPro"/>
</dbReference>
<dbReference type="InterPro" id="IPR003594">
    <property type="entry name" value="HATPase_dom"/>
</dbReference>